<dbReference type="Pfam" id="PF13208">
    <property type="entry name" value="TerB_N"/>
    <property type="match status" value="1"/>
</dbReference>
<evidence type="ECO:0000313" key="6">
    <source>
        <dbReference type="EMBL" id="RJX70309.1"/>
    </source>
</evidence>
<comment type="caution">
    <text evidence="6">The sequence shown here is derived from an EMBL/GenBank/DDBJ whole genome shotgun (WGS) entry which is preliminary data.</text>
</comment>
<dbReference type="OrthoDB" id="227636at2"/>
<feature type="domain" description="Co-chaperone DjlA N-terminal" evidence="3">
    <location>
        <begin position="574"/>
        <end position="677"/>
    </location>
</feature>
<dbReference type="InterPro" id="IPR007791">
    <property type="entry name" value="DjlA_N"/>
</dbReference>
<dbReference type="Gene3D" id="1.10.3680.10">
    <property type="entry name" value="TerB-like"/>
    <property type="match status" value="1"/>
</dbReference>
<name>A0A419R4Y9_9SPHN</name>
<dbReference type="SUPFAM" id="SSF158682">
    <property type="entry name" value="TerB-like"/>
    <property type="match status" value="1"/>
</dbReference>
<dbReference type="Pfam" id="PF15615">
    <property type="entry name" value="TerB_C"/>
    <property type="match status" value="1"/>
</dbReference>
<proteinExistence type="predicted"/>
<dbReference type="InterPro" id="IPR028932">
    <property type="entry name" value="TerB-C"/>
</dbReference>
<dbReference type="EMBL" id="RAHJ01000008">
    <property type="protein sequence ID" value="RJX70309.1"/>
    <property type="molecule type" value="Genomic_DNA"/>
</dbReference>
<evidence type="ECO:0000256" key="1">
    <source>
        <dbReference type="SAM" id="MobiDB-lite"/>
    </source>
</evidence>
<sequence length="842" mass="93372">MSIVWKIIRIIALYVVSFFVCVIIAAIALDSLPDALEALFALLAPIAFIWWYEKRRATKISEREVLANSPVPLGREDEQLSQPGAYQPRQNNAELIRAGQQARAELEAAAERRTAEKQTRQSQANQFLNQHSKPKKPKEKPLARSQGWVRKGQAVTIADRTIDGMVYVGTPPRIGSSYYGESCRAYIDPSLSVARSGSDKNGDNMSYWPGYSSIPAVCRATYLDWLAGGRQDGTINPGYMFLFFYGLERRFLVDQPPDDEKQEIVAEVERLKVLFADNYSAQRYLGEFLDIARIMAMGGISLDDATLKQAILENRSWDLPFSLKFALGGMIAEGKAFDAEWLHLWLHCHPERRLRTPAERCGDEFKALFKLKFDALYPDGLKVRTPRKLLKMDYRAASSEFNCSVNLTAGDGGDVAIPDVTDLRSPVQKAQKIADEAMDELDKFSRYLGRNPDGRGSIEAQALLPAELWGLFPSEELEELKDWAREQVAAGGLVPALDVISRLEGETREKLGKRNLTGAADALARIGFGMAPDPRFSLRGPKIDEPVVIFELGEPVEQLEDVSPAYRTELFELALATFVAHADSKIVEAERRALRNKVEATKGLTELERKRLHANLEWYLDVPPDMSWLRSKLKDADAEHHLALRAAVVAIAHADGVIQSDEVASIEKIYKALGIDAGLVYADLHAGDVADGPVRVKAAEAEVPGEQIPDEPKAKAASLDAARIAAIRNDTERVSSVLGEIFSTDEDVSDEATAAHAFPSSMAGLDPKHAMLVEQIIQREHWTDEEFDEIAGKQGLMPSGALEVVNEWAFDKFDEALLDEYDGYDVSPDIADTLRAEMAKGD</sequence>
<feature type="compositionally biased region" description="Polar residues" evidence="1">
    <location>
        <begin position="120"/>
        <end position="131"/>
    </location>
</feature>
<dbReference type="AlphaFoldDB" id="A0A419R4Y9"/>
<reference evidence="6 7" key="1">
    <citation type="submission" date="2018-09" db="EMBL/GenBank/DDBJ databases">
        <title>Altererythrobacter sp.Ery1 and Ery12, the genome sequencing of novel strains in genus Alterythrobacter.</title>
        <authorList>
            <person name="Cheng H."/>
            <person name="Wu Y.-H."/>
            <person name="Fang C."/>
            <person name="Xu X.-W."/>
        </authorList>
    </citation>
    <scope>NUCLEOTIDE SEQUENCE [LARGE SCALE GENOMIC DNA]</scope>
    <source>
        <strain evidence="6 7">Ery12</strain>
    </source>
</reference>
<gene>
    <name evidence="6" type="ORF">D6858_02370</name>
</gene>
<evidence type="ECO:0008006" key="8">
    <source>
        <dbReference type="Google" id="ProtNLM"/>
    </source>
</evidence>
<dbReference type="RefSeq" id="WP_120106854.1">
    <property type="nucleotide sequence ID" value="NZ_RAHJ01000008.1"/>
</dbReference>
<evidence type="ECO:0000259" key="5">
    <source>
        <dbReference type="Pfam" id="PF15615"/>
    </source>
</evidence>
<dbReference type="InterPro" id="IPR029024">
    <property type="entry name" value="TerB-like"/>
</dbReference>
<evidence type="ECO:0000259" key="3">
    <source>
        <dbReference type="Pfam" id="PF05099"/>
    </source>
</evidence>
<dbReference type="Proteomes" id="UP000284322">
    <property type="component" value="Unassembled WGS sequence"/>
</dbReference>
<accession>A0A419R4Y9</accession>
<keyword evidence="2" id="KW-0812">Transmembrane</keyword>
<keyword evidence="2" id="KW-1133">Transmembrane helix</keyword>
<dbReference type="Pfam" id="PF05099">
    <property type="entry name" value="TerB"/>
    <property type="match status" value="1"/>
</dbReference>
<feature type="region of interest" description="Disordered" evidence="1">
    <location>
        <begin position="110"/>
        <end position="145"/>
    </location>
</feature>
<keyword evidence="2" id="KW-0472">Membrane</keyword>
<feature type="domain" description="TerB-C" evidence="5">
    <location>
        <begin position="710"/>
        <end position="834"/>
    </location>
</feature>
<keyword evidence="7" id="KW-1185">Reference proteome</keyword>
<protein>
    <recommendedName>
        <fullName evidence="8">Tellurite resistance protein TerB</fullName>
    </recommendedName>
</protein>
<evidence type="ECO:0000256" key="2">
    <source>
        <dbReference type="SAM" id="Phobius"/>
    </source>
</evidence>
<feature type="domain" description="TerB N-terminal" evidence="4">
    <location>
        <begin position="151"/>
        <end position="358"/>
    </location>
</feature>
<dbReference type="CDD" id="cd07176">
    <property type="entry name" value="terB"/>
    <property type="match status" value="1"/>
</dbReference>
<evidence type="ECO:0000259" key="4">
    <source>
        <dbReference type="Pfam" id="PF13208"/>
    </source>
</evidence>
<feature type="compositionally biased region" description="Basic and acidic residues" evidence="1">
    <location>
        <begin position="110"/>
        <end position="119"/>
    </location>
</feature>
<organism evidence="6 7">
    <name type="scientific">Tsuneonella suprasediminis</name>
    <dbReference type="NCBI Taxonomy" id="2306996"/>
    <lineage>
        <taxon>Bacteria</taxon>
        <taxon>Pseudomonadati</taxon>
        <taxon>Pseudomonadota</taxon>
        <taxon>Alphaproteobacteria</taxon>
        <taxon>Sphingomonadales</taxon>
        <taxon>Erythrobacteraceae</taxon>
        <taxon>Tsuneonella</taxon>
    </lineage>
</organism>
<dbReference type="InterPro" id="IPR025266">
    <property type="entry name" value="TerB_N"/>
</dbReference>
<evidence type="ECO:0000313" key="7">
    <source>
        <dbReference type="Proteomes" id="UP000284322"/>
    </source>
</evidence>
<feature type="transmembrane region" description="Helical" evidence="2">
    <location>
        <begin position="7"/>
        <end position="29"/>
    </location>
</feature>